<dbReference type="EnsemblPlants" id="Ma03_t01030.1">
    <property type="protein sequence ID" value="Ma03_p01030.1"/>
    <property type="gene ID" value="Ma03_g01030"/>
</dbReference>
<dbReference type="AlphaFoldDB" id="A0A804I751"/>
<organism evidence="4 5">
    <name type="scientific">Musa acuminata subsp. malaccensis</name>
    <name type="common">Wild banana</name>
    <name type="synonym">Musa malaccensis</name>
    <dbReference type="NCBI Taxonomy" id="214687"/>
    <lineage>
        <taxon>Eukaryota</taxon>
        <taxon>Viridiplantae</taxon>
        <taxon>Streptophyta</taxon>
        <taxon>Embryophyta</taxon>
        <taxon>Tracheophyta</taxon>
        <taxon>Spermatophyta</taxon>
        <taxon>Magnoliopsida</taxon>
        <taxon>Liliopsida</taxon>
        <taxon>Zingiberales</taxon>
        <taxon>Musaceae</taxon>
        <taxon>Musa</taxon>
    </lineage>
</organism>
<dbReference type="InParanoid" id="A0A804I751"/>
<dbReference type="Proteomes" id="UP000012960">
    <property type="component" value="Unplaced"/>
</dbReference>
<dbReference type="Gramene" id="Ma03_t01030.1">
    <property type="protein sequence ID" value="Ma03_p01030.1"/>
    <property type="gene ID" value="Ma03_g01030"/>
</dbReference>
<dbReference type="PANTHER" id="PTHR31009">
    <property type="entry name" value="S-ADENOSYL-L-METHIONINE:CARBOXYL METHYLTRANSFERASE FAMILY PROTEIN"/>
    <property type="match status" value="1"/>
</dbReference>
<gene>
    <name evidence="3" type="ORF">GSMUA_203970.1</name>
</gene>
<dbReference type="OMA" id="NGAVHER"/>
<dbReference type="InterPro" id="IPR029063">
    <property type="entry name" value="SAM-dependent_MTases_sf"/>
</dbReference>
<dbReference type="SMR" id="A0A804I751"/>
<name>A0A804I751_MUSAM</name>
<dbReference type="Gene3D" id="1.10.1200.270">
    <property type="entry name" value="Methyltransferase, alpha-helical capping domain"/>
    <property type="match status" value="1"/>
</dbReference>
<dbReference type="GO" id="GO:0046872">
    <property type="term" value="F:metal ion binding"/>
    <property type="evidence" value="ECO:0007669"/>
    <property type="project" value="UniProtKB-KW"/>
</dbReference>
<dbReference type="GO" id="GO:0032259">
    <property type="term" value="P:methylation"/>
    <property type="evidence" value="ECO:0000318"/>
    <property type="project" value="GO_Central"/>
</dbReference>
<evidence type="ECO:0000313" key="4">
    <source>
        <dbReference type="EnsemblPlants" id="Ma03_p01030.1"/>
    </source>
</evidence>
<keyword evidence="1" id="KW-0479">Metal-binding</keyword>
<reference evidence="3" key="1">
    <citation type="submission" date="2021-03" db="EMBL/GenBank/DDBJ databases">
        <authorList>
            <consortium name="Genoscope - CEA"/>
            <person name="William W."/>
        </authorList>
    </citation>
    <scope>NUCLEOTIDE SEQUENCE</scope>
    <source>
        <strain evidence="3">Doubled-haploid Pahang</strain>
    </source>
</reference>
<accession>A0A804I751</accession>
<proteinExistence type="predicted"/>
<evidence type="ECO:0000256" key="1">
    <source>
        <dbReference type="ARBA" id="ARBA00022723"/>
    </source>
</evidence>
<dbReference type="KEGG" id="mus:103977234"/>
<dbReference type="InterPro" id="IPR005299">
    <property type="entry name" value="MeTrfase_7"/>
</dbReference>
<protein>
    <submittedName>
        <fullName evidence="3">(wild Malaysian banana) hypothetical protein</fullName>
    </submittedName>
</protein>
<dbReference type="OrthoDB" id="1523883at2759"/>
<dbReference type="GO" id="GO:0008757">
    <property type="term" value="F:S-adenosylmethionine-dependent methyltransferase activity"/>
    <property type="evidence" value="ECO:0000318"/>
    <property type="project" value="GO_Central"/>
</dbReference>
<sequence>MELQRVMRMNSGAGESSYANNSKIQGVIISRTKDIRREAVVEAYLCAAASSGTMSIADLGCSSGPNALLVVADIMEAIERSCLQLQSPPPDFHVLLNDLYWNDFNTVFRSLPEFYRARERLPDCGRCFFSAVPGSFYGRLFPGKSLQFVHSSSSLHWLSQVPEELQNGSPVSCLNKGKVYISKTSPWAVLNAYLKQFRRDLRLFLRCRSEEIVGGGRMVLALMDRRSPDLGMPEDCHLWELLAEALNDMASEGLVATEKIDTFNAPFYAPSLEELKQVVEEEGSFSITTIEHFEAGWDAVADHHSGGEDQHDTIDRENGAVHERRKSYARRMAMGVRAVLESMLKGHFGEGILDELFFRYGKLLESYYSANKPEVGNVVVAMVRN</sequence>
<dbReference type="EMBL" id="HG996468">
    <property type="protein sequence ID" value="CAG1848811.1"/>
    <property type="molecule type" value="Genomic_DNA"/>
</dbReference>
<dbReference type="Gene3D" id="3.40.50.150">
    <property type="entry name" value="Vaccinia Virus protein VP39"/>
    <property type="match status" value="1"/>
</dbReference>
<reference evidence="4" key="2">
    <citation type="submission" date="2021-05" db="UniProtKB">
        <authorList>
            <consortium name="EnsemblPlants"/>
        </authorList>
    </citation>
    <scope>IDENTIFICATION</scope>
    <source>
        <strain evidence="4">subsp. malaccensis</strain>
    </source>
</reference>
<keyword evidence="5" id="KW-1185">Reference proteome</keyword>
<dbReference type="Pfam" id="PF03492">
    <property type="entry name" value="Methyltransf_7"/>
    <property type="match status" value="1"/>
</dbReference>
<dbReference type="InterPro" id="IPR042086">
    <property type="entry name" value="MeTrfase_capping"/>
</dbReference>
<keyword evidence="2" id="KW-0460">Magnesium</keyword>
<dbReference type="SUPFAM" id="SSF53335">
    <property type="entry name" value="S-adenosyl-L-methionine-dependent methyltransferases"/>
    <property type="match status" value="1"/>
</dbReference>
<evidence type="ECO:0000313" key="5">
    <source>
        <dbReference type="Proteomes" id="UP000012960"/>
    </source>
</evidence>
<evidence type="ECO:0000313" key="3">
    <source>
        <dbReference type="EMBL" id="CAG1848811.1"/>
    </source>
</evidence>
<evidence type="ECO:0000256" key="2">
    <source>
        <dbReference type="ARBA" id="ARBA00022842"/>
    </source>
</evidence>